<organism evidence="1">
    <name type="scientific">marine sediment metagenome</name>
    <dbReference type="NCBI Taxonomy" id="412755"/>
    <lineage>
        <taxon>unclassified sequences</taxon>
        <taxon>metagenomes</taxon>
        <taxon>ecological metagenomes</taxon>
    </lineage>
</organism>
<sequence length="54" mass="5865">MSPIKSMKDIFPEAIPLPGAIVYNAIPAKFLRAPESILARDVADRIKSGDLVDL</sequence>
<reference evidence="1" key="1">
    <citation type="journal article" date="2014" name="Front. Microbiol.">
        <title>High frequency of phylogenetically diverse reductive dehalogenase-homologous genes in deep subseafloor sedimentary metagenomes.</title>
        <authorList>
            <person name="Kawai M."/>
            <person name="Futagami T."/>
            <person name="Toyoda A."/>
            <person name="Takaki Y."/>
            <person name="Nishi S."/>
            <person name="Hori S."/>
            <person name="Arai W."/>
            <person name="Tsubouchi T."/>
            <person name="Morono Y."/>
            <person name="Uchiyama I."/>
            <person name="Ito T."/>
            <person name="Fujiyama A."/>
            <person name="Inagaki F."/>
            <person name="Takami H."/>
        </authorList>
    </citation>
    <scope>NUCLEOTIDE SEQUENCE</scope>
    <source>
        <strain evidence="1">Expedition CK06-06</strain>
    </source>
</reference>
<gene>
    <name evidence="1" type="ORF">S06H3_62320</name>
</gene>
<protein>
    <submittedName>
        <fullName evidence="1">Uncharacterized protein</fullName>
    </submittedName>
</protein>
<feature type="non-terminal residue" evidence="1">
    <location>
        <position position="54"/>
    </location>
</feature>
<proteinExistence type="predicted"/>
<dbReference type="EMBL" id="BARV01041056">
    <property type="protein sequence ID" value="GAI47607.1"/>
    <property type="molecule type" value="Genomic_DNA"/>
</dbReference>
<name>X1NU97_9ZZZZ</name>
<dbReference type="AlphaFoldDB" id="X1NU97"/>
<comment type="caution">
    <text evidence="1">The sequence shown here is derived from an EMBL/GenBank/DDBJ whole genome shotgun (WGS) entry which is preliminary data.</text>
</comment>
<accession>X1NU97</accession>
<evidence type="ECO:0000313" key="1">
    <source>
        <dbReference type="EMBL" id="GAI47607.1"/>
    </source>
</evidence>